<accession>A0A3N5C7P6</accession>
<evidence type="ECO:0000313" key="1">
    <source>
        <dbReference type="EMBL" id="RPF55492.1"/>
    </source>
</evidence>
<dbReference type="AlphaFoldDB" id="A0A3N5C7P6"/>
<evidence type="ECO:0008006" key="3">
    <source>
        <dbReference type="Google" id="ProtNLM"/>
    </source>
</evidence>
<evidence type="ECO:0000313" key="2">
    <source>
        <dbReference type="Proteomes" id="UP000276443"/>
    </source>
</evidence>
<protein>
    <recommendedName>
        <fullName evidence="3">Acetyltransferase (GNAT) family protein</fullName>
    </recommendedName>
</protein>
<comment type="caution">
    <text evidence="1">The sequence shown here is derived from an EMBL/GenBank/DDBJ whole genome shotgun (WGS) entry which is preliminary data.</text>
</comment>
<gene>
    <name evidence="1" type="ORF">EDC24_0370</name>
</gene>
<dbReference type="Proteomes" id="UP000276443">
    <property type="component" value="Unassembled WGS sequence"/>
</dbReference>
<name>A0A3N5C7P6_9BACI</name>
<sequence>MKKVTLREIHELDLPIFFEHQKDPISNHMAAFTSSS</sequence>
<proteinExistence type="predicted"/>
<organism evidence="1 2">
    <name type="scientific">Aquisalibacillus elongatus</name>
    <dbReference type="NCBI Taxonomy" id="485577"/>
    <lineage>
        <taxon>Bacteria</taxon>
        <taxon>Bacillati</taxon>
        <taxon>Bacillota</taxon>
        <taxon>Bacilli</taxon>
        <taxon>Bacillales</taxon>
        <taxon>Bacillaceae</taxon>
        <taxon>Aquisalibacillus</taxon>
    </lineage>
</organism>
<keyword evidence="2" id="KW-1185">Reference proteome</keyword>
<reference evidence="1 2" key="1">
    <citation type="submission" date="2018-11" db="EMBL/GenBank/DDBJ databases">
        <title>Genomic Encyclopedia of Type Strains, Phase IV (KMG-IV): sequencing the most valuable type-strain genomes for metagenomic binning, comparative biology and taxonomic classification.</title>
        <authorList>
            <person name="Goeker M."/>
        </authorList>
    </citation>
    <scope>NUCLEOTIDE SEQUENCE [LARGE SCALE GENOMIC DNA]</scope>
    <source>
        <strain evidence="1 2">DSM 18090</strain>
    </source>
</reference>
<dbReference type="EMBL" id="RKRF01000007">
    <property type="protein sequence ID" value="RPF55492.1"/>
    <property type="molecule type" value="Genomic_DNA"/>
</dbReference>